<evidence type="ECO:0000256" key="1">
    <source>
        <dbReference type="PROSITE-ProRule" id="PRU01005"/>
    </source>
</evidence>
<name>W2TD03_NECAM</name>
<evidence type="ECO:0000313" key="4">
    <source>
        <dbReference type="EMBL" id="ETN79713.1"/>
    </source>
</evidence>
<gene>
    <name evidence="4" type="ORF">NECAME_02536</name>
</gene>
<organism evidence="4 5">
    <name type="scientific">Necator americanus</name>
    <name type="common">Human hookworm</name>
    <dbReference type="NCBI Taxonomy" id="51031"/>
    <lineage>
        <taxon>Eukaryota</taxon>
        <taxon>Metazoa</taxon>
        <taxon>Ecdysozoa</taxon>
        <taxon>Nematoda</taxon>
        <taxon>Chromadorea</taxon>
        <taxon>Rhabditida</taxon>
        <taxon>Rhabditina</taxon>
        <taxon>Rhabditomorpha</taxon>
        <taxon>Strongyloidea</taxon>
        <taxon>Ancylostomatidae</taxon>
        <taxon>Bunostominae</taxon>
        <taxon>Necator</taxon>
    </lineage>
</organism>
<dbReference type="InterPro" id="IPR003582">
    <property type="entry name" value="ShKT_dom"/>
</dbReference>
<dbReference type="PROSITE" id="PS51670">
    <property type="entry name" value="SHKT"/>
    <property type="match status" value="3"/>
</dbReference>
<dbReference type="KEGG" id="nai:NECAME_02536"/>
<evidence type="ECO:0000259" key="3">
    <source>
        <dbReference type="PROSITE" id="PS51670"/>
    </source>
</evidence>
<keyword evidence="1" id="KW-1015">Disulfide bond</keyword>
<evidence type="ECO:0000313" key="5">
    <source>
        <dbReference type="Proteomes" id="UP000053676"/>
    </source>
</evidence>
<keyword evidence="5" id="KW-1185">Reference proteome</keyword>
<feature type="domain" description="ShKT" evidence="3">
    <location>
        <begin position="9"/>
        <end position="43"/>
    </location>
</feature>
<dbReference type="Pfam" id="PF01549">
    <property type="entry name" value="ShK"/>
    <property type="match status" value="3"/>
</dbReference>
<dbReference type="AlphaFoldDB" id="W2TD03"/>
<dbReference type="EMBL" id="KI659361">
    <property type="protein sequence ID" value="ETN79713.1"/>
    <property type="molecule type" value="Genomic_DNA"/>
</dbReference>
<sequence length="207" mass="22249">MFSKILKGCVNLHECCGSWALKGDCASNPEVMDTICPASCAQCQPAYNVVDSQMKPLQYAKLANDAAPSGQRPSPSPPPSTTSKTCLNSHTCCSYWASQGKCDSVSDIMEKVCKASCTCQPSYNTGACDDFIKGCMNMQRLGLCTVDYFAENCRKTCNKCPSSADDADCEASMDNMSTYDNNTGSAPSHPSPPVYEKVPEVEESGYN</sequence>
<proteinExistence type="predicted"/>
<feature type="disulfide bond" evidence="1">
    <location>
        <begin position="144"/>
        <end position="157"/>
    </location>
</feature>
<feature type="disulfide bond" evidence="1">
    <location>
        <begin position="9"/>
        <end position="43"/>
    </location>
</feature>
<comment type="caution">
    <text evidence="1">Lacks conserved residue(s) required for the propagation of feature annotation.</text>
</comment>
<dbReference type="OrthoDB" id="10422734at2759"/>
<dbReference type="Proteomes" id="UP000053676">
    <property type="component" value="Unassembled WGS sequence"/>
</dbReference>
<feature type="disulfide bond" evidence="1">
    <location>
        <begin position="135"/>
        <end position="153"/>
    </location>
</feature>
<dbReference type="STRING" id="51031.W2TD03"/>
<feature type="domain" description="ShKT" evidence="3">
    <location>
        <begin position="86"/>
        <end position="119"/>
    </location>
</feature>
<feature type="domain" description="ShKT" evidence="3">
    <location>
        <begin position="128"/>
        <end position="160"/>
    </location>
</feature>
<dbReference type="SMART" id="SM00254">
    <property type="entry name" value="ShKT"/>
    <property type="match status" value="3"/>
</dbReference>
<feature type="region of interest" description="Disordered" evidence="2">
    <location>
        <begin position="180"/>
        <end position="207"/>
    </location>
</feature>
<reference evidence="5" key="1">
    <citation type="journal article" date="2014" name="Nat. Genet.">
        <title>Genome of the human hookworm Necator americanus.</title>
        <authorList>
            <person name="Tang Y.T."/>
            <person name="Gao X."/>
            <person name="Rosa B.A."/>
            <person name="Abubucker S."/>
            <person name="Hallsworth-Pepin K."/>
            <person name="Martin J."/>
            <person name="Tyagi R."/>
            <person name="Heizer E."/>
            <person name="Zhang X."/>
            <person name="Bhonagiri-Palsikar V."/>
            <person name="Minx P."/>
            <person name="Warren W.C."/>
            <person name="Wang Q."/>
            <person name="Zhan B."/>
            <person name="Hotez P.J."/>
            <person name="Sternberg P.W."/>
            <person name="Dougall A."/>
            <person name="Gaze S.T."/>
            <person name="Mulvenna J."/>
            <person name="Sotillo J."/>
            <person name="Ranganathan S."/>
            <person name="Rabelo E.M."/>
            <person name="Wilson R.K."/>
            <person name="Felgner P.L."/>
            <person name="Bethony J."/>
            <person name="Hawdon J.M."/>
            <person name="Gasser R.B."/>
            <person name="Loukas A."/>
            <person name="Mitreva M."/>
        </authorList>
    </citation>
    <scope>NUCLEOTIDE SEQUENCE [LARGE SCALE GENOMIC DNA]</scope>
</reference>
<protein>
    <submittedName>
        <fullName evidence="4">ShTK domain protein</fullName>
    </submittedName>
</protein>
<evidence type="ECO:0000256" key="2">
    <source>
        <dbReference type="SAM" id="MobiDB-lite"/>
    </source>
</evidence>
<accession>W2TD03</accession>